<accession>A0A8H3X894</accession>
<sequence>MLELGTRLSSKSSKEIFQWDTRCTAGFTVFKVTGNFQHPLTFLNGNRRFERRLGDEIQELKSKIKLQGEKIRALKSLKTDQDTEDAEIATLLDKQIHSENSKGRLSS</sequence>
<comment type="caution">
    <text evidence="1">The sequence shown here is derived from an EMBL/GenBank/DDBJ whole genome shotgun (WGS) entry which is preliminary data.</text>
</comment>
<evidence type="ECO:0000313" key="1">
    <source>
        <dbReference type="EMBL" id="KAF0428704.1"/>
    </source>
</evidence>
<organism evidence="1 2">
    <name type="scientific">Gigaspora margarita</name>
    <dbReference type="NCBI Taxonomy" id="4874"/>
    <lineage>
        <taxon>Eukaryota</taxon>
        <taxon>Fungi</taxon>
        <taxon>Fungi incertae sedis</taxon>
        <taxon>Mucoromycota</taxon>
        <taxon>Glomeromycotina</taxon>
        <taxon>Glomeromycetes</taxon>
        <taxon>Diversisporales</taxon>
        <taxon>Gigasporaceae</taxon>
        <taxon>Gigaspora</taxon>
    </lineage>
</organism>
<name>A0A8H3X894_GIGMA</name>
<dbReference type="AlphaFoldDB" id="A0A8H3X894"/>
<gene>
    <name evidence="1" type="ORF">F8M41_005841</name>
</gene>
<protein>
    <submittedName>
        <fullName evidence="1">Uncharacterized protein</fullName>
    </submittedName>
</protein>
<keyword evidence="2" id="KW-1185">Reference proteome</keyword>
<dbReference type="SUPFAM" id="SSF47060">
    <property type="entry name" value="S15/NS1 RNA-binding domain"/>
    <property type="match status" value="1"/>
</dbReference>
<dbReference type="Proteomes" id="UP000439903">
    <property type="component" value="Unassembled WGS sequence"/>
</dbReference>
<dbReference type="EMBL" id="WTPW01001563">
    <property type="protein sequence ID" value="KAF0428704.1"/>
    <property type="molecule type" value="Genomic_DNA"/>
</dbReference>
<proteinExistence type="predicted"/>
<dbReference type="InterPro" id="IPR009068">
    <property type="entry name" value="uS15_NS1_RNA-bd_sf"/>
</dbReference>
<evidence type="ECO:0000313" key="2">
    <source>
        <dbReference type="Proteomes" id="UP000439903"/>
    </source>
</evidence>
<dbReference type="Gene3D" id="1.10.287.10">
    <property type="entry name" value="S15/NS1, RNA-binding"/>
    <property type="match status" value="1"/>
</dbReference>
<reference evidence="1 2" key="1">
    <citation type="journal article" date="2019" name="Environ. Microbiol.">
        <title>At the nexus of three kingdoms: the genome of the mycorrhizal fungus Gigaspora margarita provides insights into plant, endobacterial and fungal interactions.</title>
        <authorList>
            <person name="Venice F."/>
            <person name="Ghignone S."/>
            <person name="Salvioli di Fossalunga A."/>
            <person name="Amselem J."/>
            <person name="Novero M."/>
            <person name="Xianan X."/>
            <person name="Sedzielewska Toro K."/>
            <person name="Morin E."/>
            <person name="Lipzen A."/>
            <person name="Grigoriev I.V."/>
            <person name="Henrissat B."/>
            <person name="Martin F.M."/>
            <person name="Bonfante P."/>
        </authorList>
    </citation>
    <scope>NUCLEOTIDE SEQUENCE [LARGE SCALE GENOMIC DNA]</scope>
    <source>
        <strain evidence="1 2">BEG34</strain>
    </source>
</reference>